<keyword evidence="1 3" id="KW-0489">Methyltransferase</keyword>
<sequence>MTKPTQEISLTERLKAMIQADGPIPISVFMQIALFDRKQGYYATRPGLGTDFTTAPEISQVFGEMVGIWAAHEWQQLGCPSPFYLVEMGPGRGIMMSDIWRATSKVAGFHDAARPYLIEPSPALRKIQAQNLTQIDTPIWVDSLQEIPIGPTLLLANEVLDCLPIRQYIRHDGAWCERKVGIDQTGAFQLGISGPIAKEHTSSSDIAHPDLTGVIQDVVEISTALDAFIDTIAERLKQGHSRALFIDYGPANATPADTLRAYSNGDQIDPLTQIGEVDLTADVDFSKVKQFAVSKGLNVSGPTPQGWFLNALGGVERVNALIDQNPQKADEIAQGAMRIMAPDQMGERFQAICLSSPKLPAPIGF</sequence>
<dbReference type="PANTHER" id="PTHR12049">
    <property type="entry name" value="PROTEIN ARGININE METHYLTRANSFERASE NDUFAF7, MITOCHONDRIAL"/>
    <property type="match status" value="1"/>
</dbReference>
<name>A0ABW2IMA8_9PROT</name>
<evidence type="ECO:0000313" key="3">
    <source>
        <dbReference type="EMBL" id="MFC7292006.1"/>
    </source>
</evidence>
<dbReference type="InterPro" id="IPR003788">
    <property type="entry name" value="NDUFAF7"/>
</dbReference>
<evidence type="ECO:0000313" key="4">
    <source>
        <dbReference type="Proteomes" id="UP001596492"/>
    </source>
</evidence>
<proteinExistence type="predicted"/>
<evidence type="ECO:0000256" key="2">
    <source>
        <dbReference type="ARBA" id="ARBA00022679"/>
    </source>
</evidence>
<dbReference type="Pfam" id="PF02636">
    <property type="entry name" value="Methyltransf_28"/>
    <property type="match status" value="1"/>
</dbReference>
<evidence type="ECO:0000256" key="1">
    <source>
        <dbReference type="ARBA" id="ARBA00022603"/>
    </source>
</evidence>
<dbReference type="RefSeq" id="WP_382167249.1">
    <property type="nucleotide sequence ID" value="NZ_JBHTBR010000005.1"/>
</dbReference>
<dbReference type="PANTHER" id="PTHR12049:SF7">
    <property type="entry name" value="PROTEIN ARGININE METHYLTRANSFERASE NDUFAF7, MITOCHONDRIAL"/>
    <property type="match status" value="1"/>
</dbReference>
<comment type="caution">
    <text evidence="3">The sequence shown here is derived from an EMBL/GenBank/DDBJ whole genome shotgun (WGS) entry which is preliminary data.</text>
</comment>
<organism evidence="3 4">
    <name type="scientific">Hirschia litorea</name>
    <dbReference type="NCBI Taxonomy" id="1199156"/>
    <lineage>
        <taxon>Bacteria</taxon>
        <taxon>Pseudomonadati</taxon>
        <taxon>Pseudomonadota</taxon>
        <taxon>Alphaproteobacteria</taxon>
        <taxon>Hyphomonadales</taxon>
        <taxon>Hyphomonadaceae</taxon>
        <taxon>Hirschia</taxon>
    </lineage>
</organism>
<dbReference type="InterPro" id="IPR038375">
    <property type="entry name" value="NDUFAF7_sf"/>
</dbReference>
<dbReference type="SUPFAM" id="SSF53335">
    <property type="entry name" value="S-adenosyl-L-methionine-dependent methyltransferases"/>
    <property type="match status" value="1"/>
</dbReference>
<accession>A0ABW2IMA8</accession>
<dbReference type="InterPro" id="IPR029063">
    <property type="entry name" value="SAM-dependent_MTases_sf"/>
</dbReference>
<reference evidence="4" key="1">
    <citation type="journal article" date="2019" name="Int. J. Syst. Evol. Microbiol.">
        <title>The Global Catalogue of Microorganisms (GCM) 10K type strain sequencing project: providing services to taxonomists for standard genome sequencing and annotation.</title>
        <authorList>
            <consortium name="The Broad Institute Genomics Platform"/>
            <consortium name="The Broad Institute Genome Sequencing Center for Infectious Disease"/>
            <person name="Wu L."/>
            <person name="Ma J."/>
        </authorList>
    </citation>
    <scope>NUCLEOTIDE SEQUENCE [LARGE SCALE GENOMIC DNA]</scope>
    <source>
        <strain evidence="4">CCUG 51308</strain>
    </source>
</reference>
<dbReference type="Proteomes" id="UP001596492">
    <property type="component" value="Unassembled WGS sequence"/>
</dbReference>
<dbReference type="GO" id="GO:0032259">
    <property type="term" value="P:methylation"/>
    <property type="evidence" value="ECO:0007669"/>
    <property type="project" value="UniProtKB-KW"/>
</dbReference>
<dbReference type="Gene3D" id="3.40.50.12710">
    <property type="match status" value="1"/>
</dbReference>
<protein>
    <submittedName>
        <fullName evidence="3">Class I SAM-dependent methyltransferase</fullName>
    </submittedName>
</protein>
<keyword evidence="2" id="KW-0808">Transferase</keyword>
<gene>
    <name evidence="3" type="ORF">ACFQS8_10295</name>
</gene>
<dbReference type="EMBL" id="JBHTBR010000005">
    <property type="protein sequence ID" value="MFC7292006.1"/>
    <property type="molecule type" value="Genomic_DNA"/>
</dbReference>
<keyword evidence="4" id="KW-1185">Reference proteome</keyword>
<dbReference type="GO" id="GO:0008168">
    <property type="term" value="F:methyltransferase activity"/>
    <property type="evidence" value="ECO:0007669"/>
    <property type="project" value="UniProtKB-KW"/>
</dbReference>